<comment type="similarity">
    <text evidence="2">Belongs to the short-chain dehydrogenases/reductases (SDR) family.</text>
</comment>
<dbReference type="InterPro" id="IPR049490">
    <property type="entry name" value="C883_1060-like_KR_N"/>
</dbReference>
<dbReference type="Gene3D" id="3.40.47.10">
    <property type="match status" value="1"/>
</dbReference>
<dbReference type="PANTHER" id="PTHR43775">
    <property type="entry name" value="FATTY ACID SYNTHASE"/>
    <property type="match status" value="1"/>
</dbReference>
<dbReference type="InterPro" id="IPR020806">
    <property type="entry name" value="PKS_PP-bd"/>
</dbReference>
<dbReference type="InterPro" id="IPR013968">
    <property type="entry name" value="PKS_KR"/>
</dbReference>
<dbReference type="SMART" id="SM00822">
    <property type="entry name" value="PKS_KR"/>
    <property type="match status" value="1"/>
</dbReference>
<dbReference type="InterPro" id="IPR009081">
    <property type="entry name" value="PP-bd_ACP"/>
</dbReference>
<dbReference type="SMART" id="SM00823">
    <property type="entry name" value="PKS_PP"/>
    <property type="match status" value="1"/>
</dbReference>
<dbReference type="InterPro" id="IPR050091">
    <property type="entry name" value="PKS_NRPS_Biosynth_Enz"/>
</dbReference>
<evidence type="ECO:0000256" key="4">
    <source>
        <dbReference type="ARBA" id="ARBA00022553"/>
    </source>
</evidence>
<feature type="domain" description="Carrier" evidence="6">
    <location>
        <begin position="1283"/>
        <end position="1358"/>
    </location>
</feature>
<dbReference type="Pfam" id="PF21394">
    <property type="entry name" value="Beta-ketacyl_N"/>
    <property type="match status" value="1"/>
</dbReference>
<dbReference type="InterPro" id="IPR036736">
    <property type="entry name" value="ACP-like_sf"/>
</dbReference>
<comment type="pathway">
    <text evidence="1">Lipid metabolism; fatty acid biosynthesis.</text>
</comment>
<evidence type="ECO:0000256" key="2">
    <source>
        <dbReference type="ARBA" id="ARBA00006484"/>
    </source>
</evidence>
<evidence type="ECO:0000259" key="7">
    <source>
        <dbReference type="PROSITE" id="PS52004"/>
    </source>
</evidence>
<dbReference type="GO" id="GO:0004314">
    <property type="term" value="F:[acyl-carrier-protein] S-malonyltransferase activity"/>
    <property type="evidence" value="ECO:0007669"/>
    <property type="project" value="UniProtKB-EC"/>
</dbReference>
<dbReference type="Gene3D" id="1.10.1200.10">
    <property type="entry name" value="ACP-like"/>
    <property type="match status" value="1"/>
</dbReference>
<dbReference type="PROSITE" id="PS50075">
    <property type="entry name" value="CARRIER"/>
    <property type="match status" value="1"/>
</dbReference>
<dbReference type="Gene3D" id="1.10.1240.100">
    <property type="match status" value="1"/>
</dbReference>
<dbReference type="GO" id="GO:0031177">
    <property type="term" value="F:phosphopantetheine binding"/>
    <property type="evidence" value="ECO:0007669"/>
    <property type="project" value="InterPro"/>
</dbReference>
<keyword evidence="3" id="KW-0596">Phosphopantetheine</keyword>
<dbReference type="CDD" id="cd00833">
    <property type="entry name" value="PKS"/>
    <property type="match status" value="1"/>
</dbReference>
<dbReference type="SMART" id="SM00825">
    <property type="entry name" value="PKS_KS"/>
    <property type="match status" value="1"/>
</dbReference>
<dbReference type="GO" id="GO:0006633">
    <property type="term" value="P:fatty acid biosynthetic process"/>
    <property type="evidence" value="ECO:0007669"/>
    <property type="project" value="UniProtKB-UniPathway"/>
</dbReference>
<dbReference type="Gene3D" id="3.30.70.3290">
    <property type="match status" value="1"/>
</dbReference>
<dbReference type="InterPro" id="IPR020841">
    <property type="entry name" value="PKS_Beta-ketoAc_synthase_dom"/>
</dbReference>
<dbReference type="Pfam" id="PF02801">
    <property type="entry name" value="Ketoacyl-synt_C"/>
    <property type="match status" value="1"/>
</dbReference>
<evidence type="ECO:0000256" key="1">
    <source>
        <dbReference type="ARBA" id="ARBA00005194"/>
    </source>
</evidence>
<dbReference type="InterPro" id="IPR016039">
    <property type="entry name" value="Thiolase-like"/>
</dbReference>
<proteinExistence type="inferred from homology"/>
<dbReference type="PROSITE" id="PS52004">
    <property type="entry name" value="KS3_2"/>
    <property type="match status" value="1"/>
</dbReference>
<dbReference type="InterPro" id="IPR032821">
    <property type="entry name" value="PKS_assoc"/>
</dbReference>
<keyword evidence="8" id="KW-0012">Acyltransferase</keyword>
<dbReference type="GO" id="GO:0004315">
    <property type="term" value="F:3-oxoacyl-[acyl-carrier-protein] synthase activity"/>
    <property type="evidence" value="ECO:0007669"/>
    <property type="project" value="InterPro"/>
</dbReference>
<dbReference type="SUPFAM" id="SSF51735">
    <property type="entry name" value="NAD(P)-binding Rossmann-fold domains"/>
    <property type="match status" value="2"/>
</dbReference>
<dbReference type="InterPro" id="IPR018201">
    <property type="entry name" value="Ketoacyl_synth_AS"/>
</dbReference>
<dbReference type="EC" id="2.3.1.39" evidence="8"/>
<feature type="domain" description="Ketosynthase family 3 (KS3)" evidence="7">
    <location>
        <begin position="1"/>
        <end position="417"/>
    </location>
</feature>
<dbReference type="Pfam" id="PF00109">
    <property type="entry name" value="ketoacyl-synt"/>
    <property type="match status" value="1"/>
</dbReference>
<dbReference type="SUPFAM" id="SSF53901">
    <property type="entry name" value="Thiolase-like"/>
    <property type="match status" value="1"/>
</dbReference>
<evidence type="ECO:0000259" key="6">
    <source>
        <dbReference type="PROSITE" id="PS50075"/>
    </source>
</evidence>
<dbReference type="GO" id="GO:0004312">
    <property type="term" value="F:fatty acid synthase activity"/>
    <property type="evidence" value="ECO:0007669"/>
    <property type="project" value="TreeGrafter"/>
</dbReference>
<dbReference type="InterPro" id="IPR036291">
    <property type="entry name" value="NAD(P)-bd_dom_sf"/>
</dbReference>
<gene>
    <name evidence="8" type="ORF">BAL341_1436</name>
</gene>
<dbReference type="InterPro" id="IPR014031">
    <property type="entry name" value="Ketoacyl_synth_C"/>
</dbReference>
<dbReference type="UniPathway" id="UPA00094"/>
<dbReference type="PROSITE" id="PS00606">
    <property type="entry name" value="KS3_1"/>
    <property type="match status" value="1"/>
</dbReference>
<dbReference type="EMBL" id="CAAJGR010000082">
    <property type="protein sequence ID" value="VHO03439.1"/>
    <property type="molecule type" value="Genomic_DNA"/>
</dbReference>
<protein>
    <submittedName>
        <fullName evidence="8">Malonyl CoA-acyl carrier protein transacylase</fullName>
        <ecNumber evidence="8">2.3.1.39</ecNumber>
    </submittedName>
</protein>
<evidence type="ECO:0000256" key="3">
    <source>
        <dbReference type="ARBA" id="ARBA00022450"/>
    </source>
</evidence>
<dbReference type="SUPFAM" id="SSF47336">
    <property type="entry name" value="ACP-like"/>
    <property type="match status" value="1"/>
</dbReference>
<keyword evidence="4" id="KW-0597">Phosphoprotein</keyword>
<reference evidence="8" key="1">
    <citation type="submission" date="2019-04" db="EMBL/GenBank/DDBJ databases">
        <authorList>
            <person name="Brambilla D."/>
        </authorList>
    </citation>
    <scope>NUCLEOTIDE SEQUENCE</scope>
    <source>
        <strain evidence="8">BAL1</strain>
    </source>
</reference>
<evidence type="ECO:0000256" key="5">
    <source>
        <dbReference type="ARBA" id="ARBA00022679"/>
    </source>
</evidence>
<dbReference type="Pfam" id="PF16197">
    <property type="entry name" value="KAsynt_C_assoc"/>
    <property type="match status" value="1"/>
</dbReference>
<dbReference type="InterPro" id="IPR014030">
    <property type="entry name" value="Ketoacyl_synth_N"/>
</dbReference>
<dbReference type="Gene3D" id="3.40.50.720">
    <property type="entry name" value="NAD(P)-binding Rossmann-like Domain"/>
    <property type="match status" value="1"/>
</dbReference>
<dbReference type="Pfam" id="PF00550">
    <property type="entry name" value="PP-binding"/>
    <property type="match status" value="1"/>
</dbReference>
<dbReference type="CDD" id="cd08953">
    <property type="entry name" value="KR_2_SDR_x"/>
    <property type="match status" value="1"/>
</dbReference>
<name>A0A486XPY1_9GAMM</name>
<dbReference type="SMART" id="SM01294">
    <property type="entry name" value="PKS_PP_betabranch"/>
    <property type="match status" value="1"/>
</dbReference>
<dbReference type="SUPFAM" id="SSF52151">
    <property type="entry name" value="FabD/lysophospholipase-like"/>
    <property type="match status" value="1"/>
</dbReference>
<sequence length="1384" mass="152678">MAGQFPQSPDIKSFWKNICNGNELIKFYNKDELLTHGLTENQINAANFVPAAATFDGIDEFDAAFFGIPPAEANLMDPQHRLLLQCAWSTLEDAGLVPGELEQPVGLFAGISANSYLLHDIIQNPDIKLDDLTVLLCNEKDFAISRIAYKLGLRGPVMAVQTACSTSLVSVHLACQSLLNGECDVALAGAASVQVNNRFGYKCSDDSIFTPDGHCRSFDEKGEGTLFGSGLGLVALKRLEDALEDNDQIYAIIKGTAINNDGANKVSYTSPSSTGQSEVIQEALDVSGVTADQIGYVEAHGTATPIGDPIEFHALQKVFGKQTSKKHFCYLGAVKSNIGHLDTAAGIAGLIKTALVLQTGKIPPTLHYTTPNPKLNIQDSAFKINTELETWNASGEKYAGVSSFGIGGTNAHAILQSPPTSEKQNVLYSSSLQIFPLSASTETALTRMKANLWAHITQNSDIQDKDVAYTLQNARKNLAVREAIVAENRGELLEALARSMESLTKQQKIGFCFPEELQFSADALTEMREAFSEFNEEYENCISLLQETDVASLPNDSHLRSFVIYMSLANSLIRLGVNPSAFYGRGAGLLVCGCLAGVFSISDGVLLARQRDLPSTEKHTIDIKLQTTTKPCFSAGSIQALSTPQLTSLAFWEAIEPVADADTGLFEQLRNQHEYRFIELVLGRKEWCRTLCQCWESGHDVIWPQNIVPKSAKSTSLPTYPFDKNRFWVAKKDMSSLHSDSSSRTKATKRGIEKWCSVASWEPAESTTISLQADKHRVTTVLVFNDELGVGQKLSEQIKQEVDKVLFVSAGNTFQELSDHHFIINPSQPAHYKKLFEVLKHRNSMPSNILHLWGLSKSVNAFSLDSADMYLGFYSQLFLCQTLSQLGSQSSFTIKVCGNNTVDATPQDRLHPEKAVFQAPTRSVNYEQPNLYLQFIDIDIDEVIAAEQNTQFVRTLLLPDTQERMVAFRRDLPWKQKFSTVSVPQVRDYPLTVKSNGVYLITGGLGQLGLNIAKSLSRKAPKILLIGRSKFIHRDEWDSWLRNNPADNSVSQKIQAIKKMESNGAVVDVVSVDITNLEQLQKFADSTVSTLGPINGIIHAAGIISEKQVDQLDEVELQTVTAPKIIGTRNLYHVFDNTALEFFVSFSSLSAVTGGTGQLAYSVGNSFQDAFARKYARESDSTHLSINWPTWKTDEHAALSEHLPQHLKEAYTAFLNNMITMDEGLDIFQRLLNYSLAPQILVSPIEITEYMEVMRDVTAGKSGKSVVSSVSHNASDSKSQVISSIEEMKVHIIQTWKAILGLDDLESDTNFFELGGDSLLAISIINKLNEVLPFKLPVNKFLEYPTVAELTDYIENNLWPLDSDKFPSGSEKTTSEDEIKHLVL</sequence>
<dbReference type="InterPro" id="IPR016035">
    <property type="entry name" value="Acyl_Trfase/lysoPLipase"/>
</dbReference>
<accession>A0A486XPY1</accession>
<evidence type="ECO:0000313" key="8">
    <source>
        <dbReference type="EMBL" id="VHO03439.1"/>
    </source>
</evidence>
<dbReference type="PANTHER" id="PTHR43775:SF37">
    <property type="entry name" value="SI:DKEY-61P9.11"/>
    <property type="match status" value="1"/>
</dbReference>
<organism evidence="8">
    <name type="scientific">Rheinheimera sp. BAL341</name>
    <dbReference type="NCBI Taxonomy" id="1708203"/>
    <lineage>
        <taxon>Bacteria</taxon>
        <taxon>Pseudomonadati</taxon>
        <taxon>Pseudomonadota</taxon>
        <taxon>Gammaproteobacteria</taxon>
        <taxon>Chromatiales</taxon>
        <taxon>Chromatiaceae</taxon>
        <taxon>Rheinheimera</taxon>
    </lineage>
</organism>
<dbReference type="InterPro" id="IPR057326">
    <property type="entry name" value="KR_dom"/>
</dbReference>
<keyword evidence="5 8" id="KW-0808">Transferase</keyword>
<dbReference type="Pfam" id="PF08659">
    <property type="entry name" value="KR"/>
    <property type="match status" value="1"/>
</dbReference>